<accession>A0A073IN97</accession>
<dbReference type="CDD" id="cd00502">
    <property type="entry name" value="DHQase_I"/>
    <property type="match status" value="1"/>
</dbReference>
<dbReference type="OrthoDB" id="9813659at2"/>
<dbReference type="EMBL" id="JMKI01000054">
    <property type="protein sequence ID" value="KEJ91224.1"/>
    <property type="molecule type" value="Genomic_DNA"/>
</dbReference>
<name>A0A073IN97_9BACT</name>
<dbReference type="Pfam" id="PF01487">
    <property type="entry name" value="DHquinase_I"/>
    <property type="match status" value="1"/>
</dbReference>
<reference evidence="5 6" key="1">
    <citation type="submission" date="2014-04" db="EMBL/GenBank/DDBJ databases">
        <title>Draft Genome Sequence of Synergistes jonesii.</title>
        <authorList>
            <person name="Coil D.A."/>
            <person name="Eisen J.A."/>
            <person name="Holland-Moritz H.E."/>
        </authorList>
    </citation>
    <scope>NUCLEOTIDE SEQUENCE [LARGE SCALE GENOMIC DNA]</scope>
    <source>
        <strain evidence="5 6">78-1</strain>
    </source>
</reference>
<feature type="binding site" evidence="4">
    <location>
        <position position="218"/>
    </location>
    <ligand>
        <name>3-dehydroquinate</name>
        <dbReference type="ChEBI" id="CHEBI:32364"/>
    </ligand>
</feature>
<dbReference type="Proteomes" id="UP000027665">
    <property type="component" value="Unassembled WGS sequence"/>
</dbReference>
<proteinExistence type="inferred from homology"/>
<dbReference type="GO" id="GO:0003855">
    <property type="term" value="F:3-dehydroquinate dehydratase activity"/>
    <property type="evidence" value="ECO:0007669"/>
    <property type="project" value="UniProtKB-UniRule"/>
</dbReference>
<dbReference type="GO" id="GO:0009423">
    <property type="term" value="P:chorismate biosynthetic process"/>
    <property type="evidence" value="ECO:0007669"/>
    <property type="project" value="UniProtKB-UniRule"/>
</dbReference>
<comment type="pathway">
    <text evidence="4">Metabolic intermediate biosynthesis; chorismate biosynthesis; chorismate from D-erythrose 4-phosphate and phosphoenolpyruvate: step 3/7.</text>
</comment>
<dbReference type="GO" id="GO:0008652">
    <property type="term" value="P:amino acid biosynthetic process"/>
    <property type="evidence" value="ECO:0007669"/>
    <property type="project" value="UniProtKB-KW"/>
</dbReference>
<dbReference type="Gene3D" id="3.20.20.70">
    <property type="entry name" value="Aldolase class I"/>
    <property type="match status" value="1"/>
</dbReference>
<keyword evidence="3 4" id="KW-0704">Schiff base</keyword>
<comment type="function">
    <text evidence="4">Involved in the third step of the chorismate pathway, which leads to the biosynthesis of aromatic amino acids. Catalyzes the cis-dehydration of 3-dehydroquinate (DHQ) and introduces the first double bond of the aromatic ring to yield 3-dehydroshikimate.</text>
</comment>
<evidence type="ECO:0000256" key="1">
    <source>
        <dbReference type="ARBA" id="ARBA00001864"/>
    </source>
</evidence>
<dbReference type="FunFam" id="3.20.20.70:FF:000047">
    <property type="entry name" value="3-dehydroquinate dehydratase"/>
    <property type="match status" value="1"/>
</dbReference>
<dbReference type="eggNOG" id="COG0710">
    <property type="taxonomic scope" value="Bacteria"/>
</dbReference>
<dbReference type="AlphaFoldDB" id="A0A073IN97"/>
<feature type="active site" description="Schiff-base intermediate with substrate" evidence="4">
    <location>
        <position position="175"/>
    </location>
</feature>
<sequence>MRLEAGKPIKASKQILGGEKPLVCIPLVGKTREAIISEANNVPVIAPDIIELRIDAWNFIEDVPRSIDMIGEVHKIVGDTPIILTCRGDWEGGFKKVDDGAKFAVYAGAVELAYVDFIDAELKYGGEKLGELLETLRGTKTSLIVSFHDFKATPPKEELFSIMEKEIQVGAHVAKLAAMPQREEDVLGVLEATLAIRRKYPDVPIISMSMGPLGAVTRLVGGVFGSDLTFAVGSKASAPGQIPVAELRKCFGVVYP</sequence>
<feature type="binding site" evidence="4">
    <location>
        <position position="241"/>
    </location>
    <ligand>
        <name>3-dehydroquinate</name>
        <dbReference type="ChEBI" id="CHEBI:32364"/>
    </ligand>
</feature>
<dbReference type="EC" id="4.2.1.10" evidence="4"/>
<feature type="binding site" evidence="4">
    <location>
        <position position="87"/>
    </location>
    <ligand>
        <name>3-dehydroquinate</name>
        <dbReference type="ChEBI" id="CHEBI:32364"/>
    </ligand>
</feature>
<gene>
    <name evidence="4" type="primary">aroD</name>
    <name evidence="5" type="ORF">EH55_11770</name>
</gene>
<keyword evidence="2 4" id="KW-0456">Lyase</keyword>
<comment type="similarity">
    <text evidence="4">Belongs to the type-I 3-dehydroquinase family.</text>
</comment>
<dbReference type="GO" id="GO:0046279">
    <property type="term" value="P:3,4-dihydroxybenzoate biosynthetic process"/>
    <property type="evidence" value="ECO:0007669"/>
    <property type="project" value="TreeGrafter"/>
</dbReference>
<comment type="caution">
    <text evidence="4">Lacks conserved residue(s) required for the propagation of feature annotation.</text>
</comment>
<organism evidence="5 6">
    <name type="scientific">Synergistes jonesii</name>
    <dbReference type="NCBI Taxonomy" id="2754"/>
    <lineage>
        <taxon>Bacteria</taxon>
        <taxon>Thermotogati</taxon>
        <taxon>Synergistota</taxon>
        <taxon>Synergistia</taxon>
        <taxon>Synergistales</taxon>
        <taxon>Synergistaceae</taxon>
        <taxon>Synergistes</taxon>
    </lineage>
</organism>
<feature type="active site" description="Proton donor/acceptor" evidence="4">
    <location>
        <position position="148"/>
    </location>
</feature>
<keyword evidence="4" id="KW-0028">Amino-acid biosynthesis</keyword>
<evidence type="ECO:0000313" key="6">
    <source>
        <dbReference type="Proteomes" id="UP000027665"/>
    </source>
</evidence>
<dbReference type="PANTHER" id="PTHR43699:SF1">
    <property type="entry name" value="3-DEHYDROQUINATE DEHYDRATASE"/>
    <property type="match status" value="1"/>
</dbReference>
<dbReference type="GO" id="GO:0009073">
    <property type="term" value="P:aromatic amino acid family biosynthetic process"/>
    <property type="evidence" value="ECO:0007669"/>
    <property type="project" value="UniProtKB-KW"/>
</dbReference>
<dbReference type="GeneID" id="90984654"/>
<evidence type="ECO:0000313" key="5">
    <source>
        <dbReference type="EMBL" id="KEJ91224.1"/>
    </source>
</evidence>
<protein>
    <recommendedName>
        <fullName evidence="4">3-dehydroquinate dehydratase</fullName>
        <shortName evidence="4">3-dehydroquinase</shortName>
        <ecNumber evidence="4">4.2.1.10</ecNumber>
    </recommendedName>
    <alternativeName>
        <fullName evidence="4">Type I DHQase</fullName>
    </alternativeName>
    <alternativeName>
        <fullName evidence="4">Type I dehydroquinase</fullName>
        <shortName evidence="4">DHQ1</shortName>
    </alternativeName>
</protein>
<dbReference type="UniPathway" id="UPA00053">
    <property type="reaction ID" value="UER00086"/>
</dbReference>
<dbReference type="SUPFAM" id="SSF51569">
    <property type="entry name" value="Aldolase"/>
    <property type="match status" value="1"/>
</dbReference>
<dbReference type="STRING" id="2754.EH55_11770"/>
<dbReference type="InterPro" id="IPR001381">
    <property type="entry name" value="DHquinase_I"/>
</dbReference>
<comment type="subunit">
    <text evidence="4">Homodimer.</text>
</comment>
<dbReference type="InterPro" id="IPR050146">
    <property type="entry name" value="Type-I_3-dehydroquinase"/>
</dbReference>
<evidence type="ECO:0000256" key="4">
    <source>
        <dbReference type="HAMAP-Rule" id="MF_00214"/>
    </source>
</evidence>
<keyword evidence="6" id="KW-1185">Reference proteome</keyword>
<dbReference type="InterPro" id="IPR013785">
    <property type="entry name" value="Aldolase_TIM"/>
</dbReference>
<comment type="catalytic activity">
    <reaction evidence="1 4">
        <text>3-dehydroquinate = 3-dehydroshikimate + H2O</text>
        <dbReference type="Rhea" id="RHEA:21096"/>
        <dbReference type="ChEBI" id="CHEBI:15377"/>
        <dbReference type="ChEBI" id="CHEBI:16630"/>
        <dbReference type="ChEBI" id="CHEBI:32364"/>
        <dbReference type="EC" id="4.2.1.10"/>
    </reaction>
</comment>
<comment type="caution">
    <text evidence="5">The sequence shown here is derived from an EMBL/GenBank/DDBJ whole genome shotgun (WGS) entry which is preliminary data.</text>
</comment>
<dbReference type="PANTHER" id="PTHR43699">
    <property type="entry name" value="3-DEHYDROQUINATE DEHYDRATASE"/>
    <property type="match status" value="1"/>
</dbReference>
<feature type="binding site" evidence="4">
    <location>
        <position position="237"/>
    </location>
    <ligand>
        <name>3-dehydroquinate</name>
        <dbReference type="ChEBI" id="CHEBI:32364"/>
    </ligand>
</feature>
<dbReference type="NCBIfam" id="TIGR01093">
    <property type="entry name" value="aroD"/>
    <property type="match status" value="1"/>
</dbReference>
<dbReference type="RefSeq" id="WP_037978493.1">
    <property type="nucleotide sequence ID" value="NZ_JAWRIX010000041.1"/>
</dbReference>
<keyword evidence="4" id="KW-0057">Aromatic amino acid biosynthesis</keyword>
<dbReference type="PATRIC" id="fig|2754.20.peg.1165"/>
<dbReference type="HAMAP" id="MF_00214">
    <property type="entry name" value="AroD"/>
    <property type="match status" value="1"/>
</dbReference>
<evidence type="ECO:0000256" key="3">
    <source>
        <dbReference type="ARBA" id="ARBA00023270"/>
    </source>
</evidence>
<evidence type="ECO:0000256" key="2">
    <source>
        <dbReference type="ARBA" id="ARBA00023239"/>
    </source>
</evidence>
<feature type="binding site" evidence="4">
    <location>
        <begin position="51"/>
        <end position="53"/>
    </location>
    <ligand>
        <name>3-dehydroquinate</name>
        <dbReference type="ChEBI" id="CHEBI:32364"/>
    </ligand>
</feature>